<evidence type="ECO:0000256" key="1">
    <source>
        <dbReference type="SAM" id="MobiDB-lite"/>
    </source>
</evidence>
<organism evidence="2 3">
    <name type="scientific">Lichtheimia ornata</name>
    <dbReference type="NCBI Taxonomy" id="688661"/>
    <lineage>
        <taxon>Eukaryota</taxon>
        <taxon>Fungi</taxon>
        <taxon>Fungi incertae sedis</taxon>
        <taxon>Mucoromycota</taxon>
        <taxon>Mucoromycotina</taxon>
        <taxon>Mucoromycetes</taxon>
        <taxon>Mucorales</taxon>
        <taxon>Lichtheimiaceae</taxon>
        <taxon>Lichtheimia</taxon>
    </lineage>
</organism>
<evidence type="ECO:0000313" key="2">
    <source>
        <dbReference type="EMBL" id="KAJ8653310.1"/>
    </source>
</evidence>
<evidence type="ECO:0000313" key="3">
    <source>
        <dbReference type="Proteomes" id="UP001234581"/>
    </source>
</evidence>
<dbReference type="RefSeq" id="XP_058338224.1">
    <property type="nucleotide sequence ID" value="XM_058491032.1"/>
</dbReference>
<gene>
    <name evidence="2" type="ORF">O0I10_011060</name>
</gene>
<feature type="region of interest" description="Disordered" evidence="1">
    <location>
        <begin position="66"/>
        <end position="88"/>
    </location>
</feature>
<dbReference type="AlphaFoldDB" id="A0AAD7UVJ5"/>
<proteinExistence type="predicted"/>
<keyword evidence="3" id="KW-1185">Reference proteome</keyword>
<dbReference type="Proteomes" id="UP001234581">
    <property type="component" value="Unassembled WGS sequence"/>
</dbReference>
<comment type="caution">
    <text evidence="2">The sequence shown here is derived from an EMBL/GenBank/DDBJ whole genome shotgun (WGS) entry which is preliminary data.</text>
</comment>
<accession>A0AAD7UVJ5</accession>
<name>A0AAD7UVJ5_9FUNG</name>
<sequence>MASPSVTTTPFPPSRDDNAVKLRRQEAANALQRYPVLALHAVRNGESPAMMRLKLMSMMSNRPLQPSHATVKYKKGGVARASSSSDAS</sequence>
<protein>
    <submittedName>
        <fullName evidence="2">Uncharacterized protein</fullName>
    </submittedName>
</protein>
<reference evidence="2 3" key="1">
    <citation type="submission" date="2023-03" db="EMBL/GenBank/DDBJ databases">
        <title>Genome sequence of Lichtheimia ornata CBS 291.66.</title>
        <authorList>
            <person name="Mohabir J.T."/>
            <person name="Shea T.P."/>
            <person name="Kurbessoian T."/>
            <person name="Berby B."/>
            <person name="Fontaine J."/>
            <person name="Livny J."/>
            <person name="Gnirke A."/>
            <person name="Stajich J.E."/>
            <person name="Cuomo C.A."/>
        </authorList>
    </citation>
    <scope>NUCLEOTIDE SEQUENCE [LARGE SCALE GENOMIC DNA]</scope>
    <source>
        <strain evidence="2">CBS 291.66</strain>
    </source>
</reference>
<dbReference type="EMBL" id="JARTCD010000081">
    <property type="protein sequence ID" value="KAJ8653310.1"/>
    <property type="molecule type" value="Genomic_DNA"/>
</dbReference>
<dbReference type="GeneID" id="83218462"/>